<sequence length="72" mass="8602">MHHQSFTSPTFQDRFVKEAERKQITQVSRSQAYKLEKANKYPKRVQLSTRSVAWRLSELIAWVESRTQSRFS</sequence>
<name>A0ABS2HL54_9VIBR</name>
<keyword evidence="2" id="KW-1185">Reference proteome</keyword>
<dbReference type="EMBL" id="JAFEUM010000009">
    <property type="protein sequence ID" value="MBM7038210.1"/>
    <property type="molecule type" value="Genomic_DNA"/>
</dbReference>
<dbReference type="Proteomes" id="UP000809621">
    <property type="component" value="Unassembled WGS sequence"/>
</dbReference>
<organism evidence="1 2">
    <name type="scientific">Vibrio ulleungensis</name>
    <dbReference type="NCBI Taxonomy" id="2807619"/>
    <lineage>
        <taxon>Bacteria</taxon>
        <taxon>Pseudomonadati</taxon>
        <taxon>Pseudomonadota</taxon>
        <taxon>Gammaproteobacteria</taxon>
        <taxon>Vibrionales</taxon>
        <taxon>Vibrionaceae</taxon>
        <taxon>Vibrio</taxon>
    </lineage>
</organism>
<dbReference type="Gene3D" id="1.10.238.160">
    <property type="match status" value="1"/>
</dbReference>
<gene>
    <name evidence="1" type="ORF">JQC93_17590</name>
</gene>
<evidence type="ECO:0000313" key="2">
    <source>
        <dbReference type="Proteomes" id="UP000809621"/>
    </source>
</evidence>
<dbReference type="RefSeq" id="WP_205159680.1">
    <property type="nucleotide sequence ID" value="NZ_JAFEUM010000009.1"/>
</dbReference>
<reference evidence="1 2" key="1">
    <citation type="submission" date="2021-02" db="EMBL/GenBank/DDBJ databases">
        <authorList>
            <person name="Park J.-S."/>
        </authorList>
    </citation>
    <scope>NUCLEOTIDE SEQUENCE [LARGE SCALE GENOMIC DNA]</scope>
    <source>
        <strain evidence="1 2">188UL20-2</strain>
    </source>
</reference>
<proteinExistence type="predicted"/>
<dbReference type="InterPro" id="IPR010260">
    <property type="entry name" value="AlpA"/>
</dbReference>
<evidence type="ECO:0000313" key="1">
    <source>
        <dbReference type="EMBL" id="MBM7038210.1"/>
    </source>
</evidence>
<comment type="caution">
    <text evidence="1">The sequence shown here is derived from an EMBL/GenBank/DDBJ whole genome shotgun (WGS) entry which is preliminary data.</text>
</comment>
<dbReference type="Pfam" id="PF05930">
    <property type="entry name" value="Phage_AlpA"/>
    <property type="match status" value="1"/>
</dbReference>
<accession>A0ABS2HL54</accession>
<protein>
    <submittedName>
        <fullName evidence="1">AlpA family phage regulatory protein</fullName>
    </submittedName>
</protein>